<organism evidence="1 2">
    <name type="scientific">Roseomonas mucosa</name>
    <dbReference type="NCBI Taxonomy" id="207340"/>
    <lineage>
        <taxon>Bacteria</taxon>
        <taxon>Pseudomonadati</taxon>
        <taxon>Pseudomonadota</taxon>
        <taxon>Alphaproteobacteria</taxon>
        <taxon>Acetobacterales</taxon>
        <taxon>Roseomonadaceae</taxon>
        <taxon>Roseomonas</taxon>
    </lineage>
</organism>
<dbReference type="GO" id="GO:0016757">
    <property type="term" value="F:glycosyltransferase activity"/>
    <property type="evidence" value="ECO:0007669"/>
    <property type="project" value="UniProtKB-KW"/>
</dbReference>
<dbReference type="InterPro" id="IPR012469">
    <property type="entry name" value="DUF1688"/>
</dbReference>
<protein>
    <submittedName>
        <fullName evidence="1">Uracil phosphoribosyltransferase</fullName>
    </submittedName>
</protein>
<keyword evidence="1" id="KW-0328">Glycosyltransferase</keyword>
<dbReference type="OrthoDB" id="9779699at2"/>
<gene>
    <name evidence="1" type="ORF">APZ41_015970</name>
</gene>
<sequence length="417" mass="44744">MSAAEDRAETAAQPALLRDPATIRRRAHAMLALAERDALPHFRLHPERLDVAADYVAAVIRDNYPDLAIPYHARWRHFAAGGRDRWGALARMLEDQSGEEVARIRFDLCVVSVLLDAGAGPDWAFTEDGQRIARSEGLAVASLHAFATGLFSGDPTHPLRADAEGLSRIDAASLGAAFQVGPGNPLEGLEGRAALMRALGAALRARPDIFGPQARIGRLYDHLAAQAGGGALPGALPARVVLAAVLEGFAPIWPSRLSLGGENLGDVWRHPLAAPEEPAPGLLPFHKLSQWLSYSLIEALEDAGLRVTGLDELTGLPEYRNGGLFLDLGVLELRDPALAEHPLPVEHEAIVEWRALTVALLDRVAEGVRDRLGFTAAEMPLARVLEGGTWAAGRRIAREKRPGGTPPLNVRSDGTVF</sequence>
<keyword evidence="2" id="KW-1185">Reference proteome</keyword>
<dbReference type="Pfam" id="PF07958">
    <property type="entry name" value="DUF1688"/>
    <property type="match status" value="1"/>
</dbReference>
<dbReference type="AlphaFoldDB" id="A0A1S8D1U2"/>
<comment type="caution">
    <text evidence="1">The sequence shown here is derived from an EMBL/GenBank/DDBJ whole genome shotgun (WGS) entry which is preliminary data.</text>
</comment>
<dbReference type="PANTHER" id="PTHR31687:SF3">
    <property type="entry name" value="PROTEIN URG3"/>
    <property type="match status" value="1"/>
</dbReference>
<dbReference type="Proteomes" id="UP000054844">
    <property type="component" value="Unassembled WGS sequence"/>
</dbReference>
<dbReference type="PANTHER" id="PTHR31687">
    <property type="match status" value="1"/>
</dbReference>
<dbReference type="RefSeq" id="WP_058390641.1">
    <property type="nucleotide sequence ID" value="NZ_LLWF02000067.1"/>
</dbReference>
<name>A0A1S8D1U2_9PROT</name>
<reference evidence="1" key="1">
    <citation type="submission" date="2016-12" db="EMBL/GenBank/DDBJ databases">
        <title>Draft genome sequence of Roseomonas mucosa strain AU37, isolated from a peripheral intravenous catheter.</title>
        <authorList>
            <person name="Choudhury M.A."/>
            <person name="Sidjabat H.E."/>
            <person name="Wailan A.M."/>
            <person name="Zhang L."/>
            <person name="Marsh N.M."/>
            <person name="Rickard C.M."/>
            <person name="Davies M."/>
            <person name="Mcmillan D.J."/>
        </authorList>
    </citation>
    <scope>NUCLEOTIDE SEQUENCE [LARGE SCALE GENOMIC DNA]</scope>
    <source>
        <strain evidence="1">AU37</strain>
    </source>
</reference>
<accession>A0A1S8D1U2</accession>
<proteinExistence type="predicted"/>
<keyword evidence="1" id="KW-0808">Transferase</keyword>
<dbReference type="STRING" id="207340.APZ41_015970"/>
<evidence type="ECO:0000313" key="1">
    <source>
        <dbReference type="EMBL" id="ONH82181.1"/>
    </source>
</evidence>
<dbReference type="EMBL" id="LLWF02000067">
    <property type="protein sequence ID" value="ONH82181.1"/>
    <property type="molecule type" value="Genomic_DNA"/>
</dbReference>
<evidence type="ECO:0000313" key="2">
    <source>
        <dbReference type="Proteomes" id="UP000054844"/>
    </source>
</evidence>